<evidence type="ECO:0000313" key="2">
    <source>
        <dbReference type="EMBL" id="KAK3908627.1"/>
    </source>
</evidence>
<reference evidence="2" key="1">
    <citation type="submission" date="2021-07" db="EMBL/GenBank/DDBJ databases">
        <authorList>
            <person name="Catto M.A."/>
            <person name="Jacobson A."/>
            <person name="Kennedy G."/>
            <person name="Labadie P."/>
            <person name="Hunt B.G."/>
            <person name="Srinivasan R."/>
        </authorList>
    </citation>
    <scope>NUCLEOTIDE SEQUENCE</scope>
    <source>
        <strain evidence="2">PL_HMW_Pooled</strain>
        <tissue evidence="2">Head</tissue>
    </source>
</reference>
<keyword evidence="2" id="KW-0804">Transcription</keyword>
<dbReference type="AlphaFoldDB" id="A0AAE1GTE6"/>
<reference evidence="2" key="2">
    <citation type="journal article" date="2023" name="BMC Genomics">
        <title>Pest status, molecular evolution, and epigenetic factors derived from the genome assembly of Frankliniella fusca, a thysanopteran phytovirus vector.</title>
        <authorList>
            <person name="Catto M.A."/>
            <person name="Labadie P.E."/>
            <person name="Jacobson A.L."/>
            <person name="Kennedy G.G."/>
            <person name="Srinivasan R."/>
            <person name="Hunt B.G."/>
        </authorList>
    </citation>
    <scope>NUCLEOTIDE SEQUENCE</scope>
    <source>
        <strain evidence="2">PL_HMW_Pooled</strain>
    </source>
</reference>
<evidence type="ECO:0000256" key="1">
    <source>
        <dbReference type="SAM" id="MobiDB-lite"/>
    </source>
</evidence>
<dbReference type="Proteomes" id="UP001219518">
    <property type="component" value="Unassembled WGS sequence"/>
</dbReference>
<dbReference type="GO" id="GO:0000428">
    <property type="term" value="C:DNA-directed RNA polymerase complex"/>
    <property type="evidence" value="ECO:0007669"/>
    <property type="project" value="UniProtKB-KW"/>
</dbReference>
<name>A0AAE1GTE6_9NEOP</name>
<protein>
    <submittedName>
        <fullName evidence="2">DNA-directed RNA polymerase subunit beta</fullName>
    </submittedName>
</protein>
<keyword evidence="3" id="KW-1185">Reference proteome</keyword>
<proteinExistence type="predicted"/>
<feature type="region of interest" description="Disordered" evidence="1">
    <location>
        <begin position="1"/>
        <end position="26"/>
    </location>
</feature>
<evidence type="ECO:0000313" key="3">
    <source>
        <dbReference type="Proteomes" id="UP001219518"/>
    </source>
</evidence>
<comment type="caution">
    <text evidence="2">The sequence shown here is derived from an EMBL/GenBank/DDBJ whole genome shotgun (WGS) entry which is preliminary data.</text>
</comment>
<sequence length="71" mass="7729">MQRHAKVKGLATVAAPSPSREKCHRATTKHISSSSCLSSRLCSVSERPVPSRVHRSPPCLFPHATKTSHTI</sequence>
<gene>
    <name evidence="2" type="ORF">KUF71_018976</name>
</gene>
<accession>A0AAE1GTE6</accession>
<keyword evidence="2" id="KW-0240">DNA-directed RNA polymerase</keyword>
<dbReference type="EMBL" id="JAHWGI010000069">
    <property type="protein sequence ID" value="KAK3908627.1"/>
    <property type="molecule type" value="Genomic_DNA"/>
</dbReference>
<organism evidence="2 3">
    <name type="scientific">Frankliniella fusca</name>
    <dbReference type="NCBI Taxonomy" id="407009"/>
    <lineage>
        <taxon>Eukaryota</taxon>
        <taxon>Metazoa</taxon>
        <taxon>Ecdysozoa</taxon>
        <taxon>Arthropoda</taxon>
        <taxon>Hexapoda</taxon>
        <taxon>Insecta</taxon>
        <taxon>Pterygota</taxon>
        <taxon>Neoptera</taxon>
        <taxon>Paraneoptera</taxon>
        <taxon>Thysanoptera</taxon>
        <taxon>Terebrantia</taxon>
        <taxon>Thripoidea</taxon>
        <taxon>Thripidae</taxon>
        <taxon>Frankliniella</taxon>
    </lineage>
</organism>